<organism evidence="11 12">
    <name type="scientific">Aquiluna borgnonia</name>
    <dbReference type="NCBI Taxonomy" id="2499157"/>
    <lineage>
        <taxon>Bacteria</taxon>
        <taxon>Bacillati</taxon>
        <taxon>Actinomycetota</taxon>
        <taxon>Actinomycetes</taxon>
        <taxon>Micrococcales</taxon>
        <taxon>Microbacteriaceae</taxon>
        <taxon>Luna cluster</taxon>
        <taxon>Luna-1 subcluster</taxon>
        <taxon>Aquiluna</taxon>
    </lineage>
</organism>
<reference evidence="11 12" key="1">
    <citation type="submission" date="2020-05" db="EMBL/GenBank/DDBJ databases">
        <title>Aquirufa sp. strain 15G-AUS-rot a new Aquirufa species.</title>
        <authorList>
            <person name="Pitt A."/>
            <person name="Hahn M.W."/>
        </authorList>
    </citation>
    <scope>NUCLEOTIDE SEQUENCE [LARGE SCALE GENOMIC DNA]</scope>
    <source>
        <strain evidence="11 12">15G-AUS-rot</strain>
    </source>
</reference>
<evidence type="ECO:0000256" key="8">
    <source>
        <dbReference type="SAM" id="SignalP"/>
    </source>
</evidence>
<dbReference type="NCBIfam" id="TIGR00212">
    <property type="entry name" value="hemC"/>
    <property type="match status" value="1"/>
</dbReference>
<proteinExistence type="inferred from homology"/>
<comment type="miscellaneous">
    <text evidence="7">The porphobilinogen subunits are added to the dipyrromethane group.</text>
</comment>
<evidence type="ECO:0000256" key="3">
    <source>
        <dbReference type="ARBA" id="ARBA00011245"/>
    </source>
</evidence>
<dbReference type="EC" id="2.5.1.61" evidence="7"/>
<comment type="catalytic activity">
    <reaction evidence="6 7">
        <text>4 porphobilinogen + H2O = hydroxymethylbilane + 4 NH4(+)</text>
        <dbReference type="Rhea" id="RHEA:13185"/>
        <dbReference type="ChEBI" id="CHEBI:15377"/>
        <dbReference type="ChEBI" id="CHEBI:28938"/>
        <dbReference type="ChEBI" id="CHEBI:57845"/>
        <dbReference type="ChEBI" id="CHEBI:58126"/>
        <dbReference type="EC" id="2.5.1.61"/>
    </reaction>
</comment>
<feature type="domain" description="Porphobilinogen deaminase C-terminal" evidence="10">
    <location>
        <begin position="224"/>
        <end position="297"/>
    </location>
</feature>
<dbReference type="PROSITE" id="PS00533">
    <property type="entry name" value="PORPHOBILINOGEN_DEAM"/>
    <property type="match status" value="1"/>
</dbReference>
<evidence type="ECO:0000256" key="4">
    <source>
        <dbReference type="ARBA" id="ARBA00022679"/>
    </source>
</evidence>
<evidence type="ECO:0000256" key="6">
    <source>
        <dbReference type="ARBA" id="ARBA00048169"/>
    </source>
</evidence>
<dbReference type="RefSeq" id="WP_173494010.1">
    <property type="nucleotide sequence ID" value="NZ_CP054056.1"/>
</dbReference>
<feature type="domain" description="Porphobilinogen deaminase N-terminal" evidence="9">
    <location>
        <begin position="4"/>
        <end position="209"/>
    </location>
</feature>
<feature type="modified residue" description="S-(dipyrrolylmethanemethyl)cysteine" evidence="7">
    <location>
        <position position="239"/>
    </location>
</feature>
<comment type="function">
    <text evidence="1 7">Tetrapolymerization of the monopyrrole PBG into the hydroxymethylbilane pre-uroporphyrinogen in several discrete steps.</text>
</comment>
<evidence type="ECO:0000256" key="5">
    <source>
        <dbReference type="ARBA" id="ARBA00023244"/>
    </source>
</evidence>
<dbReference type="HAMAP" id="MF_00260">
    <property type="entry name" value="Porphobil_deam"/>
    <property type="match status" value="1"/>
</dbReference>
<feature type="chain" id="PRO_5028802500" description="Porphobilinogen deaminase" evidence="8">
    <location>
        <begin position="24"/>
        <end position="308"/>
    </location>
</feature>
<dbReference type="Proteomes" id="UP000501003">
    <property type="component" value="Chromosome"/>
</dbReference>
<dbReference type="Gene3D" id="3.40.190.10">
    <property type="entry name" value="Periplasmic binding protein-like II"/>
    <property type="match status" value="2"/>
</dbReference>
<keyword evidence="4 7" id="KW-0808">Transferase</keyword>
<dbReference type="FunFam" id="3.40.190.10:FF:000005">
    <property type="entry name" value="Porphobilinogen deaminase"/>
    <property type="match status" value="1"/>
</dbReference>
<dbReference type="Gene3D" id="3.30.160.40">
    <property type="entry name" value="Porphobilinogen deaminase, C-terminal domain"/>
    <property type="match status" value="1"/>
</dbReference>
<feature type="signal peptide" evidence="8">
    <location>
        <begin position="1"/>
        <end position="23"/>
    </location>
</feature>
<dbReference type="GO" id="GO:0005737">
    <property type="term" value="C:cytoplasm"/>
    <property type="evidence" value="ECO:0007669"/>
    <property type="project" value="UniProtKB-UniRule"/>
</dbReference>
<dbReference type="EMBL" id="CP054056">
    <property type="protein sequence ID" value="QKJ25713.1"/>
    <property type="molecule type" value="Genomic_DNA"/>
</dbReference>
<dbReference type="InterPro" id="IPR036803">
    <property type="entry name" value="Porphobilinogen_deaminase_C_sf"/>
</dbReference>
<evidence type="ECO:0000256" key="1">
    <source>
        <dbReference type="ARBA" id="ARBA00002869"/>
    </source>
</evidence>
<dbReference type="PIRSF" id="PIRSF001438">
    <property type="entry name" value="4pyrrol_synth_OHMeBilane_synth"/>
    <property type="match status" value="1"/>
</dbReference>
<evidence type="ECO:0000259" key="9">
    <source>
        <dbReference type="Pfam" id="PF01379"/>
    </source>
</evidence>
<name>A0A7D4TS00_9MICO</name>
<dbReference type="SUPFAM" id="SSF54782">
    <property type="entry name" value="Porphobilinogen deaminase (hydroxymethylbilane synthase), C-terminal domain"/>
    <property type="match status" value="1"/>
</dbReference>
<dbReference type="InterPro" id="IPR000860">
    <property type="entry name" value="HemC"/>
</dbReference>
<dbReference type="Pfam" id="PF01379">
    <property type="entry name" value="Porphobil_deam"/>
    <property type="match status" value="1"/>
</dbReference>
<dbReference type="SUPFAM" id="SSF53850">
    <property type="entry name" value="Periplasmic binding protein-like II"/>
    <property type="match status" value="1"/>
</dbReference>
<dbReference type="InterPro" id="IPR022419">
    <property type="entry name" value="Porphobilin_deaminase_cofac_BS"/>
</dbReference>
<evidence type="ECO:0000313" key="11">
    <source>
        <dbReference type="EMBL" id="QKJ25713.1"/>
    </source>
</evidence>
<accession>A0A7D4TS00</accession>
<protein>
    <recommendedName>
        <fullName evidence="7">Porphobilinogen deaminase</fullName>
        <shortName evidence="7">PBG</shortName>
        <ecNumber evidence="7">2.5.1.61</ecNumber>
    </recommendedName>
    <alternativeName>
        <fullName evidence="7">Hydroxymethylbilane synthase</fullName>
        <shortName evidence="7">HMBS</shortName>
    </alternativeName>
    <alternativeName>
        <fullName evidence="7">Pre-uroporphyrinogen synthase</fullName>
    </alternativeName>
</protein>
<sequence>MTKIRVGTRASLLARTQTGTVLAALVAVAPELQFEEVLIQTEGDRTTTPLSQAKTPGVFVSALREKLLAGEVDMLVHSMKDLPALPFPGLVSAAIPKRENPLDVLVSRDNLPLRLLPSGAKIGTSSPRRTASILRSRPDLQVTDIRGNVDTRVAKVRSGEYDATVMAWAGLARIGRLSEIAEELSPVMFIPAPGQGALAVEIRSESAELLGLISTIDDEVTRLTTTAERSVLVGLGASCSTAIGALATLEGEQLLLTAELGDPATGAYESVSERVKINPKQIQLAEQLGLSVADKLLSGDVARKVGLI</sequence>
<dbReference type="PANTHER" id="PTHR11557:SF0">
    <property type="entry name" value="PORPHOBILINOGEN DEAMINASE"/>
    <property type="match status" value="1"/>
</dbReference>
<gene>
    <name evidence="7 11" type="primary">hemC</name>
    <name evidence="11" type="ORF">HRU87_06010</name>
</gene>
<keyword evidence="5 7" id="KW-0627">Porphyrin biosynthesis</keyword>
<evidence type="ECO:0000313" key="12">
    <source>
        <dbReference type="Proteomes" id="UP000501003"/>
    </source>
</evidence>
<dbReference type="GO" id="GO:0006782">
    <property type="term" value="P:protoporphyrinogen IX biosynthetic process"/>
    <property type="evidence" value="ECO:0007669"/>
    <property type="project" value="UniProtKB-UniRule"/>
</dbReference>
<evidence type="ECO:0000256" key="2">
    <source>
        <dbReference type="ARBA" id="ARBA00005638"/>
    </source>
</evidence>
<dbReference type="InterPro" id="IPR022417">
    <property type="entry name" value="Porphobilin_deaminase_N"/>
</dbReference>
<dbReference type="AlphaFoldDB" id="A0A7D4TS00"/>
<dbReference type="GO" id="GO:0004418">
    <property type="term" value="F:hydroxymethylbilane synthase activity"/>
    <property type="evidence" value="ECO:0007669"/>
    <property type="project" value="UniProtKB-UniRule"/>
</dbReference>
<evidence type="ECO:0000259" key="10">
    <source>
        <dbReference type="Pfam" id="PF03900"/>
    </source>
</evidence>
<dbReference type="PANTHER" id="PTHR11557">
    <property type="entry name" value="PORPHOBILINOGEN DEAMINASE"/>
    <property type="match status" value="1"/>
</dbReference>
<comment type="subunit">
    <text evidence="3 7">Monomer.</text>
</comment>
<dbReference type="InterPro" id="IPR022418">
    <property type="entry name" value="Porphobilinogen_deaminase_C"/>
</dbReference>
<comment type="similarity">
    <text evidence="2 7">Belongs to the HMBS family.</text>
</comment>
<keyword evidence="8" id="KW-0732">Signal</keyword>
<dbReference type="PRINTS" id="PR00151">
    <property type="entry name" value="PORPHBDMNASE"/>
</dbReference>
<dbReference type="Pfam" id="PF03900">
    <property type="entry name" value="Porphobil_deamC"/>
    <property type="match status" value="1"/>
</dbReference>
<comment type="cofactor">
    <cofactor evidence="7">
        <name>dipyrromethane</name>
        <dbReference type="ChEBI" id="CHEBI:60342"/>
    </cofactor>
    <text evidence="7">Binds 1 dipyrromethane group covalently.</text>
</comment>
<dbReference type="KEGG" id="aqg:HRU87_06010"/>
<evidence type="ECO:0000256" key="7">
    <source>
        <dbReference type="HAMAP-Rule" id="MF_00260"/>
    </source>
</evidence>
<keyword evidence="12" id="KW-1185">Reference proteome</keyword>